<name>A0A8S4QH81_9NEOP</name>
<proteinExistence type="predicted"/>
<organism evidence="1 2">
    <name type="scientific">Pararge aegeria aegeria</name>
    <dbReference type="NCBI Taxonomy" id="348720"/>
    <lineage>
        <taxon>Eukaryota</taxon>
        <taxon>Metazoa</taxon>
        <taxon>Ecdysozoa</taxon>
        <taxon>Arthropoda</taxon>
        <taxon>Hexapoda</taxon>
        <taxon>Insecta</taxon>
        <taxon>Pterygota</taxon>
        <taxon>Neoptera</taxon>
        <taxon>Endopterygota</taxon>
        <taxon>Lepidoptera</taxon>
        <taxon>Glossata</taxon>
        <taxon>Ditrysia</taxon>
        <taxon>Papilionoidea</taxon>
        <taxon>Nymphalidae</taxon>
        <taxon>Satyrinae</taxon>
        <taxon>Satyrini</taxon>
        <taxon>Parargina</taxon>
        <taxon>Pararge</taxon>
    </lineage>
</organism>
<evidence type="ECO:0000313" key="1">
    <source>
        <dbReference type="EMBL" id="CAH2208240.1"/>
    </source>
</evidence>
<dbReference type="Proteomes" id="UP000838756">
    <property type="component" value="Unassembled WGS sequence"/>
</dbReference>
<reference evidence="1" key="1">
    <citation type="submission" date="2022-03" db="EMBL/GenBank/DDBJ databases">
        <authorList>
            <person name="Lindestad O."/>
        </authorList>
    </citation>
    <scope>NUCLEOTIDE SEQUENCE</scope>
</reference>
<dbReference type="AlphaFoldDB" id="A0A8S4QH81"/>
<sequence length="113" mass="12174">MAIRIRAAHVLSLRHTAEPAPVRALLGASRSMPFCCNGGAVSTYGYRFVLDGLSTRVIFCQSDSEKSIMSDECRAIDAPMGWWAPTAAYSMRGLPGTAATSKSKSKSKISLFK</sequence>
<keyword evidence="2" id="KW-1185">Reference proteome</keyword>
<accession>A0A8S4QH81</accession>
<dbReference type="EMBL" id="CAKXAJ010002770">
    <property type="protein sequence ID" value="CAH2208240.1"/>
    <property type="molecule type" value="Genomic_DNA"/>
</dbReference>
<gene>
    <name evidence="1" type="primary">jg3155</name>
    <name evidence="1" type="ORF">PAEG_LOCUS856</name>
</gene>
<evidence type="ECO:0000313" key="2">
    <source>
        <dbReference type="Proteomes" id="UP000838756"/>
    </source>
</evidence>
<comment type="caution">
    <text evidence="1">The sequence shown here is derived from an EMBL/GenBank/DDBJ whole genome shotgun (WGS) entry which is preliminary data.</text>
</comment>
<protein>
    <submittedName>
        <fullName evidence="1">Jg3155 protein</fullName>
    </submittedName>
</protein>